<evidence type="ECO:0000313" key="4">
    <source>
        <dbReference type="Proteomes" id="UP001620626"/>
    </source>
</evidence>
<feature type="compositionally biased region" description="Polar residues" evidence="2">
    <location>
        <begin position="604"/>
        <end position="614"/>
    </location>
</feature>
<comment type="caution">
    <text evidence="3">The sequence shown here is derived from an EMBL/GenBank/DDBJ whole genome shotgun (WGS) entry which is preliminary data.</text>
</comment>
<gene>
    <name evidence="3" type="ORF">niasHT_010867</name>
</gene>
<evidence type="ECO:0000313" key="3">
    <source>
        <dbReference type="EMBL" id="KAL3113104.1"/>
    </source>
</evidence>
<feature type="coiled-coil region" evidence="1">
    <location>
        <begin position="647"/>
        <end position="674"/>
    </location>
</feature>
<feature type="region of interest" description="Disordered" evidence="2">
    <location>
        <begin position="108"/>
        <end position="136"/>
    </location>
</feature>
<dbReference type="EMBL" id="JBICBT010000457">
    <property type="protein sequence ID" value="KAL3113104.1"/>
    <property type="molecule type" value="Genomic_DNA"/>
</dbReference>
<evidence type="ECO:0000256" key="1">
    <source>
        <dbReference type="SAM" id="Coils"/>
    </source>
</evidence>
<feature type="region of interest" description="Disordered" evidence="2">
    <location>
        <begin position="267"/>
        <end position="305"/>
    </location>
</feature>
<protein>
    <submittedName>
        <fullName evidence="3">Uncharacterized protein</fullName>
    </submittedName>
</protein>
<keyword evidence="4" id="KW-1185">Reference proteome</keyword>
<feature type="compositionally biased region" description="Acidic residues" evidence="2">
    <location>
        <begin position="114"/>
        <end position="131"/>
    </location>
</feature>
<reference evidence="3 4" key="1">
    <citation type="submission" date="2024-10" db="EMBL/GenBank/DDBJ databases">
        <authorList>
            <person name="Kim D."/>
        </authorList>
    </citation>
    <scope>NUCLEOTIDE SEQUENCE [LARGE SCALE GENOMIC DNA]</scope>
    <source>
        <strain evidence="3">BH-2024</strain>
    </source>
</reference>
<feature type="compositionally biased region" description="Polar residues" evidence="2">
    <location>
        <begin position="461"/>
        <end position="481"/>
    </location>
</feature>
<feature type="region of interest" description="Disordered" evidence="2">
    <location>
        <begin position="737"/>
        <end position="781"/>
    </location>
</feature>
<proteinExistence type="predicted"/>
<keyword evidence="1" id="KW-0175">Coiled coil</keyword>
<feature type="region of interest" description="Disordered" evidence="2">
    <location>
        <begin position="461"/>
        <end position="497"/>
    </location>
</feature>
<feature type="region of interest" description="Disordered" evidence="2">
    <location>
        <begin position="367"/>
        <end position="401"/>
    </location>
</feature>
<feature type="compositionally biased region" description="Basic and acidic residues" evidence="2">
    <location>
        <begin position="275"/>
        <end position="292"/>
    </location>
</feature>
<dbReference type="Proteomes" id="UP001620626">
    <property type="component" value="Unassembled WGS sequence"/>
</dbReference>
<feature type="region of interest" description="Disordered" evidence="2">
    <location>
        <begin position="628"/>
        <end position="647"/>
    </location>
</feature>
<evidence type="ECO:0000256" key="2">
    <source>
        <dbReference type="SAM" id="MobiDB-lite"/>
    </source>
</evidence>
<feature type="region of interest" description="Disordered" evidence="2">
    <location>
        <begin position="579"/>
        <end position="619"/>
    </location>
</feature>
<feature type="compositionally biased region" description="Low complexity" evidence="2">
    <location>
        <begin position="750"/>
        <end position="759"/>
    </location>
</feature>
<feature type="compositionally biased region" description="Polar residues" evidence="2">
    <location>
        <begin position="368"/>
        <end position="377"/>
    </location>
</feature>
<accession>A0ABD2LD83</accession>
<feature type="compositionally biased region" description="Low complexity" evidence="2">
    <location>
        <begin position="637"/>
        <end position="647"/>
    </location>
</feature>
<sequence>MMKIAGLNEDGSQFKHLAQKLKEANLTVQRIVDLHVGVDMLKILDNYAEGFSGVLKDLSAKNGQATTFNAMFTTAYLNILSSLSNKCYVSIEEGGPFGRIGSIIIIKEQRHNEDETENDEQSEDGQEEESPPESSRKRYQLLLDEKGPQILERLNNLMEAIKRRKTELIRDQENGLMPEEHGKALLQNCEVDDELFNKFLYGTDIEHELLSRGGPNCLHTIYNSLEKRRNKMIEKRPSLVKMKSNGSIKINGSEQDNDLMHIAKNLRPIKTSKNLPKEEITKADKTHKKDNSPNRGINSPTKMRKIDHYISPKLVNSPSKKLTNSPSKVKIKQTDKLPKWDTWPNKGIISSPKTTVINNVKLPKWNTWPETDSNGPRNTVPKWENTPKQGLNSPPKARSINKVDNVPKLDRWPKNVAQSSTKARSINSDNMHKLDNTPKQGINSPPITTAINNVNNVSKLDNSPKQGFNNPIMTRTINSDNVPKLENSPKKGINSAPKSRTINVENVPKLDNSPKQGFNNPLMTRAINVENVPKLVNSPKQGFNNPLMTMAINSDNAPKIGSPPKQGINNALMTRTINSDNAPKIGSLPKQGTNSPPKEHTLKNDNAQKLNSSPDKGKNVQIRMVEENPKIPGNIQNNSNLNNDNNERSLLNELDDLINLIRNARDNFTHAEVELGVASAFKHKTNDIDCWINDAKFKQFLDGQPIAIDLLPRGDANNMQYILDSLLQRREHFKNENLGKGKRYGGDGLLEGQQQQQNEENSEDNAQKHMQNGDNYYRKPYDKYSNSYGKGLARSRIISSTKSMTYSFVPLLTPAERVENCSGTMRREVRLEKVRPRLVQLRPHPHHHPRQQREKNV</sequence>
<organism evidence="3 4">
    <name type="scientific">Heterodera trifolii</name>
    <dbReference type="NCBI Taxonomy" id="157864"/>
    <lineage>
        <taxon>Eukaryota</taxon>
        <taxon>Metazoa</taxon>
        <taxon>Ecdysozoa</taxon>
        <taxon>Nematoda</taxon>
        <taxon>Chromadorea</taxon>
        <taxon>Rhabditida</taxon>
        <taxon>Tylenchina</taxon>
        <taxon>Tylenchomorpha</taxon>
        <taxon>Tylenchoidea</taxon>
        <taxon>Heteroderidae</taxon>
        <taxon>Heteroderinae</taxon>
        <taxon>Heterodera</taxon>
    </lineage>
</organism>
<dbReference type="AlphaFoldDB" id="A0ABD2LD83"/>
<name>A0ABD2LD83_9BILA</name>